<dbReference type="PANTHER" id="PTHR31286:SF99">
    <property type="entry name" value="DUF4283 DOMAIN-CONTAINING PROTEIN"/>
    <property type="match status" value="1"/>
</dbReference>
<name>A0AAV2FDA7_9ROSI</name>
<reference evidence="2 3" key="1">
    <citation type="submission" date="2024-04" db="EMBL/GenBank/DDBJ databases">
        <authorList>
            <person name="Fracassetti M."/>
        </authorList>
    </citation>
    <scope>NUCLEOTIDE SEQUENCE [LARGE SCALE GENOMIC DNA]</scope>
</reference>
<evidence type="ECO:0000259" key="1">
    <source>
        <dbReference type="Pfam" id="PF14111"/>
    </source>
</evidence>
<sequence length="139" mass="16119">MRQDVLDEGFDGEEDPTCPPIYFTAAEERMYCRNLRFALVVKALGRSVSYTAVSLRLNKIWAKAGGIQVTSMKNGYFLVHFTSGLDYDRPVTNGPWMIGQNYLSVHMWDRDFDPYNHEVSSTLVWARLLEIMLERWDLC</sequence>
<feature type="domain" description="DUF4283" evidence="1">
    <location>
        <begin position="34"/>
        <end position="114"/>
    </location>
</feature>
<evidence type="ECO:0000313" key="2">
    <source>
        <dbReference type="EMBL" id="CAL1395420.1"/>
    </source>
</evidence>
<dbReference type="AlphaFoldDB" id="A0AAV2FDA7"/>
<proteinExistence type="predicted"/>
<evidence type="ECO:0000313" key="3">
    <source>
        <dbReference type="Proteomes" id="UP001497516"/>
    </source>
</evidence>
<organism evidence="2 3">
    <name type="scientific">Linum trigynum</name>
    <dbReference type="NCBI Taxonomy" id="586398"/>
    <lineage>
        <taxon>Eukaryota</taxon>
        <taxon>Viridiplantae</taxon>
        <taxon>Streptophyta</taxon>
        <taxon>Embryophyta</taxon>
        <taxon>Tracheophyta</taxon>
        <taxon>Spermatophyta</taxon>
        <taxon>Magnoliopsida</taxon>
        <taxon>eudicotyledons</taxon>
        <taxon>Gunneridae</taxon>
        <taxon>Pentapetalae</taxon>
        <taxon>rosids</taxon>
        <taxon>fabids</taxon>
        <taxon>Malpighiales</taxon>
        <taxon>Linaceae</taxon>
        <taxon>Linum</taxon>
    </lineage>
</organism>
<protein>
    <recommendedName>
        <fullName evidence="1">DUF4283 domain-containing protein</fullName>
    </recommendedName>
</protein>
<dbReference type="InterPro" id="IPR040256">
    <property type="entry name" value="At4g02000-like"/>
</dbReference>
<keyword evidence="3" id="KW-1185">Reference proteome</keyword>
<dbReference type="Pfam" id="PF14111">
    <property type="entry name" value="DUF4283"/>
    <property type="match status" value="1"/>
</dbReference>
<dbReference type="Proteomes" id="UP001497516">
    <property type="component" value="Chromosome 6"/>
</dbReference>
<dbReference type="PANTHER" id="PTHR31286">
    <property type="entry name" value="GLYCINE-RICH CELL WALL STRUCTURAL PROTEIN 1.8-LIKE"/>
    <property type="match status" value="1"/>
</dbReference>
<gene>
    <name evidence="2" type="ORF">LTRI10_LOCUS35853</name>
</gene>
<dbReference type="InterPro" id="IPR025558">
    <property type="entry name" value="DUF4283"/>
</dbReference>
<accession>A0AAV2FDA7</accession>
<dbReference type="EMBL" id="OZ034819">
    <property type="protein sequence ID" value="CAL1395420.1"/>
    <property type="molecule type" value="Genomic_DNA"/>
</dbReference>